<reference evidence="3" key="2">
    <citation type="submission" date="2023-06" db="EMBL/GenBank/DDBJ databases">
        <authorList>
            <consortium name="Lawrence Berkeley National Laboratory"/>
            <person name="Haridas S."/>
            <person name="Hensen N."/>
            <person name="Bonometti L."/>
            <person name="Westerberg I."/>
            <person name="Brannstrom I.O."/>
            <person name="Guillou S."/>
            <person name="Cros-Aarteil S."/>
            <person name="Calhoun S."/>
            <person name="Kuo A."/>
            <person name="Mondo S."/>
            <person name="Pangilinan J."/>
            <person name="Riley R."/>
            <person name="Labutti K."/>
            <person name="Andreopoulos B."/>
            <person name="Lipzen A."/>
            <person name="Chen C."/>
            <person name="Yanf M."/>
            <person name="Daum C."/>
            <person name="Ng V."/>
            <person name="Clum A."/>
            <person name="Steindorff A."/>
            <person name="Ohm R."/>
            <person name="Martin F."/>
            <person name="Silar P."/>
            <person name="Natvig D."/>
            <person name="Lalanne C."/>
            <person name="Gautier V."/>
            <person name="Ament-Velasquez S.L."/>
            <person name="Kruys A."/>
            <person name="Hutchinson M.I."/>
            <person name="Powell A.J."/>
            <person name="Barry K."/>
            <person name="Miller A.N."/>
            <person name="Grigoriev I.V."/>
            <person name="Debuchy R."/>
            <person name="Gladieux P."/>
            <person name="Thoren M.H."/>
            <person name="Johannesson H."/>
        </authorList>
    </citation>
    <scope>NUCLEOTIDE SEQUENCE</scope>
    <source>
        <strain evidence="3">CBS 118394</strain>
    </source>
</reference>
<evidence type="ECO:0000256" key="1">
    <source>
        <dbReference type="SAM" id="MobiDB-lite"/>
    </source>
</evidence>
<sequence>MEAAVVGGGQQQVMPSSMAADHNWTGVSSIEDLMMFDEEAMAALMTMPLSPTFGNASLASLSLPLESYPAAPAAFSEPPFPEVVEAAPPHAVPATVPIGLPPTVNTTTVGGSKKKQGAGRAGGGGSTTVGGKKWASDEDWELHKPTITRLYVKENKRLWQLVDHMEREHGFFATPKMYKTRFKRWGLWKNTKAADVAEVLRQTNGTVSADFPAANNTTTTTETTTVTSVTTTKPTPPKTTTSSLSASASPYPASTDDQSKQGQVFLVNGKQVDLRRVERYIRNRCRQYRLKPSDLSATLINRISSGGGTPNPVPLPLTRNSGAVLLTEESTYRVIASYFDGSLSSGRWAFRSESECDLAGPAGTEMAKTISQFHERFKVAAPLLAQPDKHGAEGVKLARICFAELPQILSGAVGAEDPHLLMCFLIVLQYIRLQGEKLRWMEVQLAKHMADLAASLPAAKPTRHVWAAVRDSVMNRTMDDHLSLQCCKVSMDVLTAKLGAFHAKTLEIIMCSYCNFDSDAAAQEIMYRDMLAGLDALGTFDERHAGVRMNLATFYNMNGMYGKAEQVMLETVGDPWMLEQARRYRGLAFKYYWDLGRARFQQKKYEEAEKSYRDGIDEAKREMRENKGGKANVVEGLVELETCLREMGKEMEADEAKAEREVWIKEGLEGVDETEEVTV</sequence>
<evidence type="ECO:0000313" key="3">
    <source>
        <dbReference type="EMBL" id="KAK3324990.1"/>
    </source>
</evidence>
<feature type="region of interest" description="Disordered" evidence="1">
    <location>
        <begin position="210"/>
        <end position="259"/>
    </location>
</feature>
<dbReference type="InterPro" id="IPR025676">
    <property type="entry name" value="Clr5_dom"/>
</dbReference>
<dbReference type="SUPFAM" id="SSF48452">
    <property type="entry name" value="TPR-like"/>
    <property type="match status" value="1"/>
</dbReference>
<dbReference type="PANTHER" id="PTHR38788:SF3">
    <property type="entry name" value="CLR5 DOMAIN-CONTAINING PROTEIN"/>
    <property type="match status" value="1"/>
</dbReference>
<evidence type="ECO:0000259" key="2">
    <source>
        <dbReference type="Pfam" id="PF14420"/>
    </source>
</evidence>
<dbReference type="EMBL" id="JAUEDM010000002">
    <property type="protein sequence ID" value="KAK3324990.1"/>
    <property type="molecule type" value="Genomic_DNA"/>
</dbReference>
<dbReference type="Pfam" id="PF14420">
    <property type="entry name" value="Clr5"/>
    <property type="match status" value="1"/>
</dbReference>
<dbReference type="PANTHER" id="PTHR38788">
    <property type="entry name" value="CLR5 DOMAIN-CONTAINING PROTEIN"/>
    <property type="match status" value="1"/>
</dbReference>
<comment type="caution">
    <text evidence="3">The sequence shown here is derived from an EMBL/GenBank/DDBJ whole genome shotgun (WGS) entry which is preliminary data.</text>
</comment>
<gene>
    <name evidence="3" type="ORF">B0H66DRAFT_108244</name>
</gene>
<evidence type="ECO:0000313" key="4">
    <source>
        <dbReference type="Proteomes" id="UP001283341"/>
    </source>
</evidence>
<dbReference type="InterPro" id="IPR011990">
    <property type="entry name" value="TPR-like_helical_dom_sf"/>
</dbReference>
<feature type="compositionally biased region" description="Gly residues" evidence="1">
    <location>
        <begin position="119"/>
        <end position="128"/>
    </location>
</feature>
<reference evidence="3" key="1">
    <citation type="journal article" date="2023" name="Mol. Phylogenet. Evol.">
        <title>Genome-scale phylogeny and comparative genomics of the fungal order Sordariales.</title>
        <authorList>
            <person name="Hensen N."/>
            <person name="Bonometti L."/>
            <person name="Westerberg I."/>
            <person name="Brannstrom I.O."/>
            <person name="Guillou S."/>
            <person name="Cros-Aarteil S."/>
            <person name="Calhoun S."/>
            <person name="Haridas S."/>
            <person name="Kuo A."/>
            <person name="Mondo S."/>
            <person name="Pangilinan J."/>
            <person name="Riley R."/>
            <person name="LaButti K."/>
            <person name="Andreopoulos B."/>
            <person name="Lipzen A."/>
            <person name="Chen C."/>
            <person name="Yan M."/>
            <person name="Daum C."/>
            <person name="Ng V."/>
            <person name="Clum A."/>
            <person name="Steindorff A."/>
            <person name="Ohm R.A."/>
            <person name="Martin F."/>
            <person name="Silar P."/>
            <person name="Natvig D.O."/>
            <person name="Lalanne C."/>
            <person name="Gautier V."/>
            <person name="Ament-Velasquez S.L."/>
            <person name="Kruys A."/>
            <person name="Hutchinson M.I."/>
            <person name="Powell A.J."/>
            <person name="Barry K."/>
            <person name="Miller A.N."/>
            <person name="Grigoriev I.V."/>
            <person name="Debuchy R."/>
            <person name="Gladieux P."/>
            <person name="Hiltunen Thoren M."/>
            <person name="Johannesson H."/>
        </authorList>
    </citation>
    <scope>NUCLEOTIDE SEQUENCE</scope>
    <source>
        <strain evidence="3">CBS 118394</strain>
    </source>
</reference>
<dbReference type="AlphaFoldDB" id="A0AAE0IHG5"/>
<name>A0AAE0IHG5_9PEZI</name>
<feature type="region of interest" description="Disordered" evidence="1">
    <location>
        <begin position="95"/>
        <end position="133"/>
    </location>
</feature>
<proteinExistence type="predicted"/>
<feature type="domain" description="Clr5" evidence="2">
    <location>
        <begin position="136"/>
        <end position="187"/>
    </location>
</feature>
<organism evidence="3 4">
    <name type="scientific">Apodospora peruviana</name>
    <dbReference type="NCBI Taxonomy" id="516989"/>
    <lineage>
        <taxon>Eukaryota</taxon>
        <taxon>Fungi</taxon>
        <taxon>Dikarya</taxon>
        <taxon>Ascomycota</taxon>
        <taxon>Pezizomycotina</taxon>
        <taxon>Sordariomycetes</taxon>
        <taxon>Sordariomycetidae</taxon>
        <taxon>Sordariales</taxon>
        <taxon>Lasiosphaeriaceae</taxon>
        <taxon>Apodospora</taxon>
    </lineage>
</organism>
<accession>A0AAE0IHG5</accession>
<dbReference type="Gene3D" id="1.25.40.10">
    <property type="entry name" value="Tetratricopeptide repeat domain"/>
    <property type="match status" value="1"/>
</dbReference>
<protein>
    <recommendedName>
        <fullName evidence="2">Clr5 domain-containing protein</fullName>
    </recommendedName>
</protein>
<feature type="compositionally biased region" description="Low complexity" evidence="1">
    <location>
        <begin position="212"/>
        <end position="255"/>
    </location>
</feature>
<dbReference type="Proteomes" id="UP001283341">
    <property type="component" value="Unassembled WGS sequence"/>
</dbReference>
<keyword evidence="4" id="KW-1185">Reference proteome</keyword>